<evidence type="ECO:0000256" key="1">
    <source>
        <dbReference type="ARBA" id="ARBA00003202"/>
    </source>
</evidence>
<evidence type="ECO:0000313" key="12">
    <source>
        <dbReference type="EnsemblMetazoa" id="SMAR007698-PA"/>
    </source>
</evidence>
<feature type="domain" description="Transcription factor Iwr1" evidence="11">
    <location>
        <begin position="160"/>
        <end position="223"/>
    </location>
</feature>
<dbReference type="GO" id="GO:0015031">
    <property type="term" value="P:protein transport"/>
    <property type="evidence" value="ECO:0007669"/>
    <property type="project" value="UniProtKB-KW"/>
</dbReference>
<dbReference type="eggNOG" id="KOG4852">
    <property type="taxonomic scope" value="Eukaryota"/>
</dbReference>
<dbReference type="GO" id="GO:0032502">
    <property type="term" value="P:developmental process"/>
    <property type="evidence" value="ECO:0007669"/>
    <property type="project" value="TreeGrafter"/>
</dbReference>
<comment type="similarity">
    <text evidence="4">Belongs to the IWR1/SLC7A6OS family.</text>
</comment>
<protein>
    <recommendedName>
        <fullName evidence="5">Probable RNA polymerase II nuclear localization protein SLC7A6OS</fullName>
    </recommendedName>
</protein>
<evidence type="ECO:0000256" key="7">
    <source>
        <dbReference type="ARBA" id="ARBA00022490"/>
    </source>
</evidence>
<dbReference type="PANTHER" id="PTHR31196:SF2">
    <property type="entry name" value="RNA POLYMERASE II NUCLEAR LOCALIZATION PROTEIN SLC7A6OS-RELATED"/>
    <property type="match status" value="1"/>
</dbReference>
<dbReference type="Proteomes" id="UP000014500">
    <property type="component" value="Unassembled WGS sequence"/>
</dbReference>
<keyword evidence="7" id="KW-0963">Cytoplasm</keyword>
<evidence type="ECO:0000256" key="2">
    <source>
        <dbReference type="ARBA" id="ARBA00004123"/>
    </source>
</evidence>
<proteinExistence type="inferred from homology"/>
<evidence type="ECO:0000259" key="11">
    <source>
        <dbReference type="Pfam" id="PF08574"/>
    </source>
</evidence>
<name>T1J2B4_STRMM</name>
<keyword evidence="6" id="KW-0813">Transport</keyword>
<dbReference type="Pfam" id="PF08574">
    <property type="entry name" value="Iwr1"/>
    <property type="match status" value="1"/>
</dbReference>
<keyword evidence="13" id="KW-1185">Reference proteome</keyword>
<keyword evidence="9" id="KW-0539">Nucleus</keyword>
<dbReference type="GO" id="GO:0005737">
    <property type="term" value="C:cytoplasm"/>
    <property type="evidence" value="ECO:0007669"/>
    <property type="project" value="UniProtKB-SubCell"/>
</dbReference>
<dbReference type="GO" id="GO:0005634">
    <property type="term" value="C:nucleus"/>
    <property type="evidence" value="ECO:0007669"/>
    <property type="project" value="UniProtKB-SubCell"/>
</dbReference>
<accession>T1J2B4</accession>
<evidence type="ECO:0000256" key="10">
    <source>
        <dbReference type="SAM" id="MobiDB-lite"/>
    </source>
</evidence>
<reference evidence="12" key="2">
    <citation type="submission" date="2015-02" db="UniProtKB">
        <authorList>
            <consortium name="EnsemblMetazoa"/>
        </authorList>
    </citation>
    <scope>IDENTIFICATION</scope>
</reference>
<dbReference type="PhylomeDB" id="T1J2B4"/>
<sequence length="290" mass="33298">MALVRVKRRLDVEPAEILVVACKRFCRPDDTAGNSDTENVSGTFTFAGTLESKDKLESSEIAKVLKDARRNNPKSRVVNILDRSRKDFQKAKKNNRLKLVNSHRAQLDVNMCVFDVEDADEVPDDDDVRAAPFLQDCSGSTISCNGTELIRENSSTEQPFVYDLYFASDFRDENVILDQTFNIEQYLCPFTTDYRDDTSECEASDDQDSNEEGYYKNDYPEEDSDFETNRPYWREYEEDGVSDLLQSTHLSRLDSSDEDSETELSKTDIHYHGKSFARFKAKALKELKET</sequence>
<reference evidence="13" key="1">
    <citation type="submission" date="2011-05" db="EMBL/GenBank/DDBJ databases">
        <authorList>
            <person name="Richards S.R."/>
            <person name="Qu J."/>
            <person name="Jiang H."/>
            <person name="Jhangiani S.N."/>
            <person name="Agravi P."/>
            <person name="Goodspeed R."/>
            <person name="Gross S."/>
            <person name="Mandapat C."/>
            <person name="Jackson L."/>
            <person name="Mathew T."/>
            <person name="Pu L."/>
            <person name="Thornton R."/>
            <person name="Saada N."/>
            <person name="Wilczek-Boney K.B."/>
            <person name="Lee S."/>
            <person name="Kovar C."/>
            <person name="Wu Y."/>
            <person name="Scherer S.E."/>
            <person name="Worley K.C."/>
            <person name="Muzny D.M."/>
            <person name="Gibbs R."/>
        </authorList>
    </citation>
    <scope>NUCLEOTIDE SEQUENCE</scope>
    <source>
        <strain evidence="13">Brora</strain>
    </source>
</reference>
<evidence type="ECO:0000256" key="5">
    <source>
        <dbReference type="ARBA" id="ARBA00017036"/>
    </source>
</evidence>
<evidence type="ECO:0000256" key="6">
    <source>
        <dbReference type="ARBA" id="ARBA00022448"/>
    </source>
</evidence>
<dbReference type="OMA" id="CNIEDDL"/>
<feature type="region of interest" description="Disordered" evidence="10">
    <location>
        <begin position="197"/>
        <end position="226"/>
    </location>
</feature>
<evidence type="ECO:0000256" key="3">
    <source>
        <dbReference type="ARBA" id="ARBA00004496"/>
    </source>
</evidence>
<comment type="subcellular location">
    <subcellularLocation>
        <location evidence="3">Cytoplasm</location>
    </subcellularLocation>
    <subcellularLocation>
        <location evidence="2">Nucleus</location>
    </subcellularLocation>
</comment>
<evidence type="ECO:0000256" key="9">
    <source>
        <dbReference type="ARBA" id="ARBA00023242"/>
    </source>
</evidence>
<dbReference type="InterPro" id="IPR040218">
    <property type="entry name" value="SLC7A6OS"/>
</dbReference>
<dbReference type="STRING" id="126957.T1J2B4"/>
<dbReference type="AlphaFoldDB" id="T1J2B4"/>
<feature type="compositionally biased region" description="Acidic residues" evidence="10">
    <location>
        <begin position="199"/>
        <end position="211"/>
    </location>
</feature>
<dbReference type="InterPro" id="IPR013883">
    <property type="entry name" value="TF_Iwr1_dom"/>
</dbReference>
<organism evidence="12 13">
    <name type="scientific">Strigamia maritima</name>
    <name type="common">European centipede</name>
    <name type="synonym">Geophilus maritimus</name>
    <dbReference type="NCBI Taxonomy" id="126957"/>
    <lineage>
        <taxon>Eukaryota</taxon>
        <taxon>Metazoa</taxon>
        <taxon>Ecdysozoa</taxon>
        <taxon>Arthropoda</taxon>
        <taxon>Myriapoda</taxon>
        <taxon>Chilopoda</taxon>
        <taxon>Pleurostigmophora</taxon>
        <taxon>Geophilomorpha</taxon>
        <taxon>Linotaeniidae</taxon>
        <taxon>Strigamia</taxon>
    </lineage>
</organism>
<evidence type="ECO:0000256" key="4">
    <source>
        <dbReference type="ARBA" id="ARBA00010218"/>
    </source>
</evidence>
<keyword evidence="8" id="KW-0653">Protein transport</keyword>
<comment type="function">
    <text evidence="1">Directs RNA polymerase II nuclear import.</text>
</comment>
<dbReference type="HOGENOM" id="CLU_960823_0_0_1"/>
<dbReference type="EMBL" id="JH431796">
    <property type="status" value="NOT_ANNOTATED_CDS"/>
    <property type="molecule type" value="Genomic_DNA"/>
</dbReference>
<dbReference type="EnsemblMetazoa" id="SMAR007698-RA">
    <property type="protein sequence ID" value="SMAR007698-PA"/>
    <property type="gene ID" value="SMAR007698"/>
</dbReference>
<evidence type="ECO:0000256" key="8">
    <source>
        <dbReference type="ARBA" id="ARBA00022927"/>
    </source>
</evidence>
<dbReference type="PANTHER" id="PTHR31196">
    <property type="entry name" value="RNA POLYMERASE II NUCLEAR LOCALIZATION PROTEIN SLC7A6OS-RELATED"/>
    <property type="match status" value="1"/>
</dbReference>
<evidence type="ECO:0000313" key="13">
    <source>
        <dbReference type="Proteomes" id="UP000014500"/>
    </source>
</evidence>